<dbReference type="EMBL" id="KN837129">
    <property type="protein sequence ID" value="KIJ42561.1"/>
    <property type="molecule type" value="Genomic_DNA"/>
</dbReference>
<dbReference type="GO" id="GO:0000166">
    <property type="term" value="F:nucleotide binding"/>
    <property type="evidence" value="ECO:0007669"/>
    <property type="project" value="InterPro"/>
</dbReference>
<dbReference type="PROSITE" id="PS00154">
    <property type="entry name" value="ATPASE_E1_E2"/>
    <property type="match status" value="1"/>
</dbReference>
<evidence type="ECO:0000256" key="2">
    <source>
        <dbReference type="ARBA" id="ARBA00022692"/>
    </source>
</evidence>
<sequence length="429" mass="47158">MRNATAASIKRTAVERQVNAQVVLLFILLLSIIISIGAPLRLSLTLTFVILYNNLIPISLIVTMEVVKYQQAQLINSDLDMYYVPTDTPVLCRTSSLVEELGQIEYVFSDKTGTLTRNELQSGGRTGAHSTFNALRTLLAPSTSTNTFDDPSSSASNMQQEPEVAREFMTFLAVCHTVIPEVKDGGQIKYQASSPDEAALVSGAEMLGYKFHTYTAKQPNTKSSTPANSTARENACPPDGRIKLFCNGADTGILERLAPNQPYTEKTLQQLEDYATEGLRTLYSASPTIPEAEYLAWAEIYNAASTTISGRGEALEKAAEMIETRYVPSCAEIKIWVLTGDRQETAINIGLSCRLISESMNMVIINEDNAHSTAEFITKRLNTIKNQRKSGDVEDLALIIDGKSLGFAFEKELTKQFLELAALCRFMTG</sequence>
<dbReference type="HOGENOM" id="CLU_639635_0_0_1"/>
<dbReference type="InterPro" id="IPR023214">
    <property type="entry name" value="HAD_sf"/>
</dbReference>
<dbReference type="PANTHER" id="PTHR24092:SF150">
    <property type="entry name" value="PHOSPHOLIPID-TRANSPORTING ATPASE"/>
    <property type="match status" value="1"/>
</dbReference>
<reference evidence="7 8" key="1">
    <citation type="submission" date="2014-06" db="EMBL/GenBank/DDBJ databases">
        <title>Evolutionary Origins and Diversification of the Mycorrhizal Mutualists.</title>
        <authorList>
            <consortium name="DOE Joint Genome Institute"/>
            <consortium name="Mycorrhizal Genomics Consortium"/>
            <person name="Kohler A."/>
            <person name="Kuo A."/>
            <person name="Nagy L.G."/>
            <person name="Floudas D."/>
            <person name="Copeland A."/>
            <person name="Barry K.W."/>
            <person name="Cichocki N."/>
            <person name="Veneault-Fourrey C."/>
            <person name="LaButti K."/>
            <person name="Lindquist E.A."/>
            <person name="Lipzen A."/>
            <person name="Lundell T."/>
            <person name="Morin E."/>
            <person name="Murat C."/>
            <person name="Riley R."/>
            <person name="Ohm R."/>
            <person name="Sun H."/>
            <person name="Tunlid A."/>
            <person name="Henrissat B."/>
            <person name="Grigoriev I.V."/>
            <person name="Hibbett D.S."/>
            <person name="Martin F."/>
        </authorList>
    </citation>
    <scope>NUCLEOTIDE SEQUENCE [LARGE SCALE GENOMIC DNA]</scope>
    <source>
        <strain evidence="7 8">SS14</strain>
    </source>
</reference>
<dbReference type="GO" id="GO:0005802">
    <property type="term" value="C:trans-Golgi network"/>
    <property type="evidence" value="ECO:0007669"/>
    <property type="project" value="TreeGrafter"/>
</dbReference>
<keyword evidence="3 6" id="KW-1133">Transmembrane helix</keyword>
<dbReference type="SUPFAM" id="SSF56784">
    <property type="entry name" value="HAD-like"/>
    <property type="match status" value="1"/>
</dbReference>
<accession>A0A0C9VW66</accession>
<proteinExistence type="predicted"/>
<dbReference type="SUPFAM" id="SSF81665">
    <property type="entry name" value="Calcium ATPase, transmembrane domain M"/>
    <property type="match status" value="1"/>
</dbReference>
<protein>
    <recommendedName>
        <fullName evidence="9">P-type phospholipid transporter</fullName>
    </recommendedName>
</protein>
<evidence type="ECO:0000313" key="8">
    <source>
        <dbReference type="Proteomes" id="UP000054279"/>
    </source>
</evidence>
<organism evidence="7 8">
    <name type="scientific">Sphaerobolus stellatus (strain SS14)</name>
    <dbReference type="NCBI Taxonomy" id="990650"/>
    <lineage>
        <taxon>Eukaryota</taxon>
        <taxon>Fungi</taxon>
        <taxon>Dikarya</taxon>
        <taxon>Basidiomycota</taxon>
        <taxon>Agaricomycotina</taxon>
        <taxon>Agaricomycetes</taxon>
        <taxon>Phallomycetidae</taxon>
        <taxon>Geastrales</taxon>
        <taxon>Sphaerobolaceae</taxon>
        <taxon>Sphaerobolus</taxon>
    </lineage>
</organism>
<dbReference type="GO" id="GO:0140326">
    <property type="term" value="F:ATPase-coupled intramembrane lipid transporter activity"/>
    <property type="evidence" value="ECO:0007669"/>
    <property type="project" value="TreeGrafter"/>
</dbReference>
<evidence type="ECO:0000256" key="6">
    <source>
        <dbReference type="SAM" id="Phobius"/>
    </source>
</evidence>
<dbReference type="Gene3D" id="3.40.50.1000">
    <property type="entry name" value="HAD superfamily/HAD-like"/>
    <property type="match status" value="1"/>
</dbReference>
<dbReference type="AlphaFoldDB" id="A0A0C9VW66"/>
<evidence type="ECO:0008006" key="9">
    <source>
        <dbReference type="Google" id="ProtNLM"/>
    </source>
</evidence>
<keyword evidence="4 6" id="KW-0472">Membrane</keyword>
<feature type="compositionally biased region" description="Polar residues" evidence="5">
    <location>
        <begin position="217"/>
        <end position="232"/>
    </location>
</feature>
<gene>
    <name evidence="7" type="ORF">M422DRAFT_779982</name>
</gene>
<keyword evidence="8" id="KW-1185">Reference proteome</keyword>
<feature type="region of interest" description="Disordered" evidence="5">
    <location>
        <begin position="217"/>
        <end position="236"/>
    </location>
</feature>
<dbReference type="OrthoDB" id="377733at2759"/>
<evidence type="ECO:0000256" key="3">
    <source>
        <dbReference type="ARBA" id="ARBA00022989"/>
    </source>
</evidence>
<evidence type="ECO:0000313" key="7">
    <source>
        <dbReference type="EMBL" id="KIJ42561.1"/>
    </source>
</evidence>
<evidence type="ECO:0000256" key="1">
    <source>
        <dbReference type="ARBA" id="ARBA00004370"/>
    </source>
</evidence>
<dbReference type="InterPro" id="IPR023298">
    <property type="entry name" value="ATPase_P-typ_TM_dom_sf"/>
</dbReference>
<evidence type="ECO:0000256" key="5">
    <source>
        <dbReference type="SAM" id="MobiDB-lite"/>
    </source>
</evidence>
<comment type="subcellular location">
    <subcellularLocation>
        <location evidence="1">Membrane</location>
    </subcellularLocation>
</comment>
<dbReference type="InterPro" id="IPR036412">
    <property type="entry name" value="HAD-like_sf"/>
</dbReference>
<dbReference type="GO" id="GO:0032456">
    <property type="term" value="P:endocytic recycling"/>
    <property type="evidence" value="ECO:0007669"/>
    <property type="project" value="TreeGrafter"/>
</dbReference>
<dbReference type="GO" id="GO:0006892">
    <property type="term" value="P:post-Golgi vesicle-mediated transport"/>
    <property type="evidence" value="ECO:0007669"/>
    <property type="project" value="TreeGrafter"/>
</dbReference>
<feature type="transmembrane region" description="Helical" evidence="6">
    <location>
        <begin position="20"/>
        <end position="40"/>
    </location>
</feature>
<dbReference type="InterPro" id="IPR018303">
    <property type="entry name" value="ATPase_P-typ_P_site"/>
</dbReference>
<keyword evidence="2 6" id="KW-0812">Transmembrane</keyword>
<dbReference type="Proteomes" id="UP000054279">
    <property type="component" value="Unassembled WGS sequence"/>
</dbReference>
<dbReference type="Gene3D" id="3.40.1110.10">
    <property type="entry name" value="Calcium-transporting ATPase, cytoplasmic domain N"/>
    <property type="match status" value="1"/>
</dbReference>
<dbReference type="GO" id="GO:0045332">
    <property type="term" value="P:phospholipid translocation"/>
    <property type="evidence" value="ECO:0007669"/>
    <property type="project" value="TreeGrafter"/>
</dbReference>
<dbReference type="GO" id="GO:0005886">
    <property type="term" value="C:plasma membrane"/>
    <property type="evidence" value="ECO:0007669"/>
    <property type="project" value="TreeGrafter"/>
</dbReference>
<dbReference type="PANTHER" id="PTHR24092">
    <property type="entry name" value="PROBABLE PHOSPHOLIPID-TRANSPORTING ATPASE"/>
    <property type="match status" value="1"/>
</dbReference>
<name>A0A0C9VW66_SPHS4</name>
<evidence type="ECO:0000256" key="4">
    <source>
        <dbReference type="ARBA" id="ARBA00023136"/>
    </source>
</evidence>
<dbReference type="InterPro" id="IPR023299">
    <property type="entry name" value="ATPase_P-typ_cyto_dom_N"/>
</dbReference>
<dbReference type="SUPFAM" id="SSF81660">
    <property type="entry name" value="Metal cation-transporting ATPase, ATP-binding domain N"/>
    <property type="match status" value="1"/>
</dbReference>